<dbReference type="Gene3D" id="2.60.40.1180">
    <property type="entry name" value="Golgi alpha-mannosidase II"/>
    <property type="match status" value="2"/>
</dbReference>
<protein>
    <submittedName>
        <fullName evidence="10">Alpha-glucosidase</fullName>
        <ecNumber evidence="10">3.2.1.20</ecNumber>
    </submittedName>
</protein>
<feature type="signal peptide" evidence="5">
    <location>
        <begin position="1"/>
        <end position="25"/>
    </location>
</feature>
<reference evidence="10 11" key="1">
    <citation type="submission" date="2020-03" db="EMBL/GenBank/DDBJ databases">
        <title>Genomic Encyclopedia of Type Strains, Phase IV (KMG-IV): sequencing the most valuable type-strain genomes for metagenomic binning, comparative biology and taxonomic classification.</title>
        <authorList>
            <person name="Goeker M."/>
        </authorList>
    </citation>
    <scope>NUCLEOTIDE SEQUENCE [LARGE SCALE GENOMIC DNA]</scope>
    <source>
        <strain evidence="10 11">DSM 27651</strain>
    </source>
</reference>
<keyword evidence="2 4" id="KW-0378">Hydrolase</keyword>
<dbReference type="InterPro" id="IPR013780">
    <property type="entry name" value="Glyco_hydro_b"/>
</dbReference>
<evidence type="ECO:0000256" key="4">
    <source>
        <dbReference type="RuleBase" id="RU361185"/>
    </source>
</evidence>
<evidence type="ECO:0000259" key="9">
    <source>
        <dbReference type="Pfam" id="PF21365"/>
    </source>
</evidence>
<feature type="domain" description="DUF5110" evidence="8">
    <location>
        <begin position="726"/>
        <end position="795"/>
    </location>
</feature>
<evidence type="ECO:0000256" key="5">
    <source>
        <dbReference type="SAM" id="SignalP"/>
    </source>
</evidence>
<dbReference type="Pfam" id="PF17137">
    <property type="entry name" value="DUF5110"/>
    <property type="match status" value="1"/>
</dbReference>
<evidence type="ECO:0000259" key="6">
    <source>
        <dbReference type="Pfam" id="PF01055"/>
    </source>
</evidence>
<evidence type="ECO:0000256" key="2">
    <source>
        <dbReference type="ARBA" id="ARBA00022801"/>
    </source>
</evidence>
<sequence length="839" mass="92427">MVFLKKALLLSAASIGACAAAPVLAQQPAATTQQATIQALANGIVVRRGDVETRVTALTDDILRVRVARGGRMPEDASWAVSPEVRAQSVSVTAARDGFSTPSMRVRIDPRTGAMTVTDSAGKVITADAVDPVSLDGTAFTLRKAMPQSEHYFGMGDKTGGGLDRRGYSYVNWNTDAFGFTSSTDPIYKSIPFFIGVGAESGSYGLFLDNTHRTWFDFGHREQDVLAFGGPDGPIDYYVINGPSTAEVVRRYTDLTGKAPLVPKWSLGYQQSRYSYMSADEVRQIASRLRTDQVPTDVIWLDIDFQDRNRPFTTNPQTFPDLPGLARDMAAQGIRLVAITDLHIARVPGREYPIYEQGLRDNLYVRNAEGETYVAPVWPGPSVFPDFTDKDARTFWAGLYRDFLDAGIAGFWNDMNEPAIFETPTKTMPVDNIHHIDSDDFAERDATHAEIHNVYGMQNTRATLEGLEALRPDQRPFIMTRASYAGGQRYSVTWTGDNLSTWDHLKLAVHQLINLGLSGFSYSAADAGGFAGGPSADLLTRWFQLGAFMPIFRDHAAKDTPRAEPWVDGEQHLAIRRRFVNERYRLMPYLYGLAEQNSRTGDPIMRPIFYDYPAAVNAPCDQSMVFTVGASLLVAPSPNPESPRSYDVCLPEGGWFDYWTGLPVSDARGEEGRTRLAAGDVQGRQRGVQIVSETPRIDHMPVFIRAGTILPRQPVVQSTAFKPQGPLSLDIYPGEDCRGEIYADDETTTAHRGGAFLRQTVRCSVGANGRLTISFDERQGSFAPWWNEIAVTVHGWSGNATVGAGRDRYDATTDATARTVSFTLPDSAARGGEIRISRR</sequence>
<organism evidence="10 11">
    <name type="scientific">Sphingomonas jejuensis</name>
    <dbReference type="NCBI Taxonomy" id="904715"/>
    <lineage>
        <taxon>Bacteria</taxon>
        <taxon>Pseudomonadati</taxon>
        <taxon>Pseudomonadota</taxon>
        <taxon>Alphaproteobacteria</taxon>
        <taxon>Sphingomonadales</taxon>
        <taxon>Sphingomonadaceae</taxon>
        <taxon>Sphingomonas</taxon>
    </lineage>
</organism>
<evidence type="ECO:0000313" key="11">
    <source>
        <dbReference type="Proteomes" id="UP000734218"/>
    </source>
</evidence>
<dbReference type="PROSITE" id="PS00129">
    <property type="entry name" value="GLYCOSYL_HYDROL_F31_1"/>
    <property type="match status" value="1"/>
</dbReference>
<dbReference type="RefSeq" id="WP_167954504.1">
    <property type="nucleotide sequence ID" value="NZ_JAATJE010000002.1"/>
</dbReference>
<dbReference type="EMBL" id="JAATJE010000002">
    <property type="protein sequence ID" value="NJC34422.1"/>
    <property type="molecule type" value="Genomic_DNA"/>
</dbReference>
<keyword evidence="5" id="KW-0732">Signal</keyword>
<dbReference type="Proteomes" id="UP000734218">
    <property type="component" value="Unassembled WGS sequence"/>
</dbReference>
<dbReference type="Pfam" id="PF21365">
    <property type="entry name" value="Glyco_hydro_31_3rd"/>
    <property type="match status" value="1"/>
</dbReference>
<dbReference type="EC" id="3.2.1.20" evidence="10"/>
<name>A0ABX0XM14_9SPHN</name>
<feature type="domain" description="Glycoside hydrolase family 31 TIM barrel" evidence="6">
    <location>
        <begin position="260"/>
        <end position="592"/>
    </location>
</feature>
<keyword evidence="3 4" id="KW-0326">Glycosidase</keyword>
<dbReference type="InterPro" id="IPR025887">
    <property type="entry name" value="Glyco_hydro_31_N_dom"/>
</dbReference>
<dbReference type="Pfam" id="PF01055">
    <property type="entry name" value="Glyco_hydro_31_2nd"/>
    <property type="match status" value="1"/>
</dbReference>
<dbReference type="InterPro" id="IPR048395">
    <property type="entry name" value="Glyco_hydro_31_C"/>
</dbReference>
<dbReference type="PROSITE" id="PS51257">
    <property type="entry name" value="PROKAR_LIPOPROTEIN"/>
    <property type="match status" value="1"/>
</dbReference>
<dbReference type="CDD" id="cd14752">
    <property type="entry name" value="GH31_N"/>
    <property type="match status" value="1"/>
</dbReference>
<dbReference type="InterPro" id="IPR030458">
    <property type="entry name" value="Glyco_hydro_31_AS"/>
</dbReference>
<evidence type="ECO:0000259" key="8">
    <source>
        <dbReference type="Pfam" id="PF17137"/>
    </source>
</evidence>
<accession>A0ABX0XM14</accession>
<dbReference type="Gene3D" id="3.20.20.80">
    <property type="entry name" value="Glycosidases"/>
    <property type="match status" value="1"/>
</dbReference>
<dbReference type="CDD" id="cd06604">
    <property type="entry name" value="GH31_glucosidase_II_MalA"/>
    <property type="match status" value="1"/>
</dbReference>
<evidence type="ECO:0000259" key="7">
    <source>
        <dbReference type="Pfam" id="PF13802"/>
    </source>
</evidence>
<gene>
    <name evidence="10" type="ORF">GGR88_001936</name>
</gene>
<dbReference type="PANTHER" id="PTHR22762:SF120">
    <property type="entry name" value="HETEROGLYCAN GLUCOSIDASE 1"/>
    <property type="match status" value="1"/>
</dbReference>
<feature type="chain" id="PRO_5046561000" evidence="5">
    <location>
        <begin position="26"/>
        <end position="839"/>
    </location>
</feature>
<dbReference type="GO" id="GO:0004558">
    <property type="term" value="F:alpha-1,4-glucosidase activity"/>
    <property type="evidence" value="ECO:0007669"/>
    <property type="project" value="UniProtKB-EC"/>
</dbReference>
<dbReference type="Pfam" id="PF13802">
    <property type="entry name" value="Gal_mutarotas_2"/>
    <property type="match status" value="1"/>
</dbReference>
<keyword evidence="11" id="KW-1185">Reference proteome</keyword>
<dbReference type="InterPro" id="IPR033403">
    <property type="entry name" value="DUF5110"/>
</dbReference>
<dbReference type="InterPro" id="IPR000322">
    <property type="entry name" value="Glyco_hydro_31_TIM"/>
</dbReference>
<dbReference type="InterPro" id="IPR011013">
    <property type="entry name" value="Gal_mutarotase_sf_dom"/>
</dbReference>
<evidence type="ECO:0000256" key="3">
    <source>
        <dbReference type="ARBA" id="ARBA00023295"/>
    </source>
</evidence>
<dbReference type="SUPFAM" id="SSF51011">
    <property type="entry name" value="Glycosyl hydrolase domain"/>
    <property type="match status" value="1"/>
</dbReference>
<feature type="domain" description="Glycoside hydrolase family 31 N-terminal" evidence="7">
    <location>
        <begin position="54"/>
        <end position="217"/>
    </location>
</feature>
<proteinExistence type="inferred from homology"/>
<dbReference type="PANTHER" id="PTHR22762">
    <property type="entry name" value="ALPHA-GLUCOSIDASE"/>
    <property type="match status" value="1"/>
</dbReference>
<comment type="caution">
    <text evidence="10">The sequence shown here is derived from an EMBL/GenBank/DDBJ whole genome shotgun (WGS) entry which is preliminary data.</text>
</comment>
<feature type="domain" description="Glycosyl hydrolase family 31 C-terminal" evidence="9">
    <location>
        <begin position="601"/>
        <end position="710"/>
    </location>
</feature>
<evidence type="ECO:0000256" key="1">
    <source>
        <dbReference type="ARBA" id="ARBA00007806"/>
    </source>
</evidence>
<dbReference type="SUPFAM" id="SSF51445">
    <property type="entry name" value="(Trans)glycosidases"/>
    <property type="match status" value="1"/>
</dbReference>
<dbReference type="SUPFAM" id="SSF74650">
    <property type="entry name" value="Galactose mutarotase-like"/>
    <property type="match status" value="1"/>
</dbReference>
<dbReference type="Gene3D" id="2.60.40.1760">
    <property type="entry name" value="glycosyl hydrolase (family 31)"/>
    <property type="match status" value="1"/>
</dbReference>
<evidence type="ECO:0000313" key="10">
    <source>
        <dbReference type="EMBL" id="NJC34422.1"/>
    </source>
</evidence>
<comment type="similarity">
    <text evidence="1 4">Belongs to the glycosyl hydrolase 31 family.</text>
</comment>
<dbReference type="InterPro" id="IPR017853">
    <property type="entry name" value="GH"/>
</dbReference>